<dbReference type="Pfam" id="PF02684">
    <property type="entry name" value="LpxB"/>
    <property type="match status" value="1"/>
</dbReference>
<dbReference type="PANTHER" id="PTHR30372:SF4">
    <property type="entry name" value="LIPID-A-DISACCHARIDE SYNTHASE, MITOCHONDRIAL-RELATED"/>
    <property type="match status" value="1"/>
</dbReference>
<dbReference type="EC" id="2.4.1.182" evidence="2 10"/>
<evidence type="ECO:0000256" key="3">
    <source>
        <dbReference type="ARBA" id="ARBA00020902"/>
    </source>
</evidence>
<dbReference type="PANTHER" id="PTHR30372">
    <property type="entry name" value="LIPID-A-DISACCHARIDE SYNTHASE"/>
    <property type="match status" value="1"/>
</dbReference>
<evidence type="ECO:0000256" key="5">
    <source>
        <dbReference type="ARBA" id="ARBA00022556"/>
    </source>
</evidence>
<keyword evidence="7 11" id="KW-0808">Transferase</keyword>
<dbReference type="EMBL" id="DSAC01000037">
    <property type="protein sequence ID" value="HHO73582.1"/>
    <property type="molecule type" value="Genomic_DNA"/>
</dbReference>
<evidence type="ECO:0000256" key="2">
    <source>
        <dbReference type="ARBA" id="ARBA00012687"/>
    </source>
</evidence>
<proteinExistence type="predicted"/>
<reference evidence="11" key="1">
    <citation type="journal article" date="2020" name="mSystems">
        <title>Genome- and Community-Level Interaction Insights into Carbon Utilization and Element Cycling Functions of Hydrothermarchaeota in Hydrothermal Sediment.</title>
        <authorList>
            <person name="Zhou Z."/>
            <person name="Liu Y."/>
            <person name="Xu W."/>
            <person name="Pan J."/>
            <person name="Luo Z.H."/>
            <person name="Li M."/>
        </authorList>
    </citation>
    <scope>NUCLEOTIDE SEQUENCE [LARGE SCALE GENOMIC DNA]</scope>
    <source>
        <strain evidence="11">SpSt-114</strain>
    </source>
</reference>
<organism evidence="11">
    <name type="scientific">Thermocrinis ruber</name>
    <dbReference type="NCBI Taxonomy" id="75906"/>
    <lineage>
        <taxon>Bacteria</taxon>
        <taxon>Pseudomonadati</taxon>
        <taxon>Aquificota</taxon>
        <taxon>Aquificia</taxon>
        <taxon>Aquificales</taxon>
        <taxon>Aquificaceae</taxon>
        <taxon>Thermocrinis</taxon>
    </lineage>
</organism>
<dbReference type="InterPro" id="IPR003835">
    <property type="entry name" value="Glyco_trans_19"/>
</dbReference>
<dbReference type="GO" id="GO:0009245">
    <property type="term" value="P:lipid A biosynthetic process"/>
    <property type="evidence" value="ECO:0007669"/>
    <property type="project" value="UniProtKB-UniRule"/>
</dbReference>
<keyword evidence="4" id="KW-0444">Lipid biosynthesis</keyword>
<dbReference type="AlphaFoldDB" id="A0A7C5SZN6"/>
<gene>
    <name evidence="11" type="primary">lpxB</name>
    <name evidence="11" type="ORF">ENN04_02980</name>
</gene>
<keyword evidence="8" id="KW-0443">Lipid metabolism</keyword>
<evidence type="ECO:0000256" key="7">
    <source>
        <dbReference type="ARBA" id="ARBA00022679"/>
    </source>
</evidence>
<dbReference type="GO" id="GO:0008915">
    <property type="term" value="F:lipid-A-disaccharide synthase activity"/>
    <property type="evidence" value="ECO:0007669"/>
    <property type="project" value="UniProtKB-UniRule"/>
</dbReference>
<evidence type="ECO:0000313" key="11">
    <source>
        <dbReference type="EMBL" id="HHO73582.1"/>
    </source>
</evidence>
<evidence type="ECO:0000256" key="9">
    <source>
        <dbReference type="ARBA" id="ARBA00048975"/>
    </source>
</evidence>
<dbReference type="SUPFAM" id="SSF53756">
    <property type="entry name" value="UDP-Glycosyltransferase/glycogen phosphorylase"/>
    <property type="match status" value="1"/>
</dbReference>
<accession>A0A7C5SZN6</accession>
<sequence length="361" mass="41555">MKVFVSVVERSASNYLQAIFKDFDSVEFFGLTDENLEALGFKSIARYEDISVVGIWEAIPKIPKVLRLYSKIESLTRDMDAFILCDAPAFNIPLLKRIRDKVKKVIYFISPQVWAWKESRAEVISKLTDYLVVILPFEVEFYKKYGKEALFVGHPLTDLAKPTLPEEKVKGLVEWEDYLVILPGSRWSEIKNHGEYIKRAYKALYEKTKLPAVIPTFEPFRRKLEQLFKGLPVKVFTPLDLERPNYNLSFYAKFGLVASGTAELELSLLEVPHVVFYRVNPITYWVGKRLAKVPYITLTNLILKEGVIPELVQRPWQELVSVALNVDAQRQKEAFARLKTELGGEGSINRLRALFKKLLSS</sequence>
<protein>
    <recommendedName>
        <fullName evidence="3 10">Lipid-A-disaccharide synthase</fullName>
        <ecNumber evidence="2 10">2.4.1.182</ecNumber>
    </recommendedName>
</protein>
<evidence type="ECO:0000256" key="1">
    <source>
        <dbReference type="ARBA" id="ARBA00002056"/>
    </source>
</evidence>
<evidence type="ECO:0000256" key="8">
    <source>
        <dbReference type="ARBA" id="ARBA00023098"/>
    </source>
</evidence>
<dbReference type="NCBIfam" id="TIGR00215">
    <property type="entry name" value="lpxB"/>
    <property type="match status" value="1"/>
</dbReference>
<dbReference type="GO" id="GO:0016020">
    <property type="term" value="C:membrane"/>
    <property type="evidence" value="ECO:0007669"/>
    <property type="project" value="GOC"/>
</dbReference>
<name>A0A7C5SZN6_9AQUI</name>
<comment type="caution">
    <text evidence="11">The sequence shown here is derived from an EMBL/GenBank/DDBJ whole genome shotgun (WGS) entry which is preliminary data.</text>
</comment>
<evidence type="ECO:0000256" key="4">
    <source>
        <dbReference type="ARBA" id="ARBA00022516"/>
    </source>
</evidence>
<comment type="catalytic activity">
    <reaction evidence="9">
        <text>a lipid X + a UDP-2-N,3-O-bis[(3R)-3-hydroxyacyl]-alpha-D-glucosamine = a lipid A disaccharide + UDP + H(+)</text>
        <dbReference type="Rhea" id="RHEA:67828"/>
        <dbReference type="ChEBI" id="CHEBI:15378"/>
        <dbReference type="ChEBI" id="CHEBI:58223"/>
        <dbReference type="ChEBI" id="CHEBI:137748"/>
        <dbReference type="ChEBI" id="CHEBI:176338"/>
        <dbReference type="ChEBI" id="CHEBI:176343"/>
        <dbReference type="EC" id="2.4.1.182"/>
    </reaction>
</comment>
<keyword evidence="6 11" id="KW-0328">Glycosyltransferase</keyword>
<evidence type="ECO:0000256" key="6">
    <source>
        <dbReference type="ARBA" id="ARBA00022676"/>
    </source>
</evidence>
<comment type="function">
    <text evidence="1">Condensation of UDP-2,3-diacylglucosamine and 2,3-diacylglucosamine-1-phosphate to form lipid A disaccharide, a precursor of lipid A, a phosphorylated glycolipid that anchors the lipopolysaccharide to the outer membrane of the cell.</text>
</comment>
<keyword evidence="5" id="KW-0441">Lipid A biosynthesis</keyword>
<evidence type="ECO:0000256" key="10">
    <source>
        <dbReference type="NCBIfam" id="TIGR00215"/>
    </source>
</evidence>
<dbReference type="GO" id="GO:0005543">
    <property type="term" value="F:phospholipid binding"/>
    <property type="evidence" value="ECO:0007669"/>
    <property type="project" value="TreeGrafter"/>
</dbReference>